<keyword evidence="3" id="KW-1185">Reference proteome</keyword>
<dbReference type="KEGG" id="iti:101970266"/>
<keyword evidence="1" id="KW-0812">Transmembrane</keyword>
<name>A0A287D481_ICTTR</name>
<proteinExistence type="predicted"/>
<keyword evidence="1" id="KW-1133">Transmembrane helix</keyword>
<feature type="transmembrane region" description="Helical" evidence="1">
    <location>
        <begin position="22"/>
        <end position="48"/>
    </location>
</feature>
<keyword evidence="1" id="KW-0472">Membrane</keyword>
<organism evidence="2 3">
    <name type="scientific">Ictidomys tridecemlineatus</name>
    <name type="common">Thirteen-lined ground squirrel</name>
    <name type="synonym">Spermophilus tridecemlineatus</name>
    <dbReference type="NCBI Taxonomy" id="43179"/>
    <lineage>
        <taxon>Eukaryota</taxon>
        <taxon>Metazoa</taxon>
        <taxon>Chordata</taxon>
        <taxon>Craniata</taxon>
        <taxon>Vertebrata</taxon>
        <taxon>Euteleostomi</taxon>
        <taxon>Mammalia</taxon>
        <taxon>Eutheria</taxon>
        <taxon>Euarchontoglires</taxon>
        <taxon>Glires</taxon>
        <taxon>Rodentia</taxon>
        <taxon>Sciuromorpha</taxon>
        <taxon>Sciuridae</taxon>
        <taxon>Xerinae</taxon>
        <taxon>Marmotini</taxon>
        <taxon>Ictidomys</taxon>
    </lineage>
</organism>
<dbReference type="GeneID" id="101970266"/>
<dbReference type="CTD" id="100130933"/>
<dbReference type="Proteomes" id="UP000005215">
    <property type="component" value="Unassembled WGS sequence"/>
</dbReference>
<sequence>MDQAAIQKTVWHDEFWENPWELGGLIVIGLFISTVLFFFMFAVVFGLIPPLEKTEYEED</sequence>
<evidence type="ECO:0000256" key="1">
    <source>
        <dbReference type="SAM" id="Phobius"/>
    </source>
</evidence>
<dbReference type="AlphaFoldDB" id="A0A287D481"/>
<dbReference type="Ensembl" id="ENSSTOT00000033948.1">
    <property type="protein sequence ID" value="ENSSTOP00000028396.1"/>
    <property type="gene ID" value="ENSSTOG00000033976.1"/>
</dbReference>
<dbReference type="FunCoup" id="A0A287D481">
    <property type="interactions" value="223"/>
</dbReference>
<accession>A0A287D481</accession>
<reference evidence="3" key="1">
    <citation type="submission" date="2011-11" db="EMBL/GenBank/DDBJ databases">
        <title>The Draft Genome of Spermophilus tridecemlineatus.</title>
        <authorList>
            <consortium name="The Broad Institute Genome Assembly &amp; Analysis Group"/>
            <consortium name="Computational R&amp;D Group"/>
            <consortium name="and Sequencing Platform"/>
            <person name="Di Palma F."/>
            <person name="Alfoldi J."/>
            <person name="Johnson J."/>
            <person name="Berlin A."/>
            <person name="Gnerre S."/>
            <person name="Jaffe D."/>
            <person name="MacCallum I."/>
            <person name="Young S."/>
            <person name="Walker B.J."/>
            <person name="Lindblad-Toh K."/>
        </authorList>
    </citation>
    <scope>NUCLEOTIDE SEQUENCE [LARGE SCALE GENOMIC DNA]</scope>
</reference>
<reference evidence="2" key="2">
    <citation type="submission" date="2025-08" db="UniProtKB">
        <authorList>
            <consortium name="Ensembl"/>
        </authorList>
    </citation>
    <scope>IDENTIFICATION</scope>
</reference>
<gene>
    <name evidence="2" type="primary">Smim6</name>
</gene>
<evidence type="ECO:0000313" key="2">
    <source>
        <dbReference type="Ensembl" id="ENSSTOP00000028396.1"/>
    </source>
</evidence>
<reference evidence="2" key="3">
    <citation type="submission" date="2025-09" db="UniProtKB">
        <authorList>
            <consortium name="Ensembl"/>
        </authorList>
    </citation>
    <scope>IDENTIFICATION</scope>
</reference>
<dbReference type="RefSeq" id="XP_040124384.1">
    <property type="nucleotide sequence ID" value="XM_040268450.1"/>
</dbReference>
<dbReference type="GeneTree" id="ENSGT00940000165228"/>
<evidence type="ECO:0008006" key="4">
    <source>
        <dbReference type="Google" id="ProtNLM"/>
    </source>
</evidence>
<evidence type="ECO:0000313" key="3">
    <source>
        <dbReference type="Proteomes" id="UP000005215"/>
    </source>
</evidence>
<dbReference type="EMBL" id="AGTP01070514">
    <property type="status" value="NOT_ANNOTATED_CDS"/>
    <property type="molecule type" value="Genomic_DNA"/>
</dbReference>
<dbReference type="InParanoid" id="A0A287D481"/>
<protein>
    <recommendedName>
        <fullName evidence="4">Small integral membrane protein 6</fullName>
    </recommendedName>
</protein>